<reference evidence="1 2" key="1">
    <citation type="submission" date="2007-04" db="EMBL/GenBank/DDBJ databases">
        <title>Complete sequence of Pyrobaculum arsenaticum DSM 13514.</title>
        <authorList>
            <consortium name="US DOE Joint Genome Institute"/>
            <person name="Copeland A."/>
            <person name="Lucas S."/>
            <person name="Lapidus A."/>
            <person name="Barry K."/>
            <person name="Glavina del Rio T."/>
            <person name="Dalin E."/>
            <person name="Tice H."/>
            <person name="Pitluck S."/>
            <person name="Chain P."/>
            <person name="Malfatti S."/>
            <person name="Shin M."/>
            <person name="Vergez L."/>
            <person name="Schmutz J."/>
            <person name="Larimer F."/>
            <person name="Land M."/>
            <person name="Hauser L."/>
            <person name="Kyrpides N."/>
            <person name="Mikhailova N."/>
            <person name="Cozen A.E."/>
            <person name="Fitz-Gibbon S.T."/>
            <person name="House C.H."/>
            <person name="Saltikov C."/>
            <person name="Lowe T.M."/>
            <person name="Richardson P."/>
        </authorList>
    </citation>
    <scope>NUCLEOTIDE SEQUENCE [LARGE SCALE GENOMIC DNA]</scope>
    <source>
        <strain evidence="2">ATCC 700994 / DSM 13514 / JCM 11321 / PZ6</strain>
    </source>
</reference>
<evidence type="ECO:0000313" key="1">
    <source>
        <dbReference type="EMBL" id="ABP51072.1"/>
    </source>
</evidence>
<name>A4WL05_PYRAR</name>
<dbReference type="EMBL" id="CP000660">
    <property type="protein sequence ID" value="ABP51072.1"/>
    <property type="molecule type" value="Genomic_DNA"/>
</dbReference>
<dbReference type="Proteomes" id="UP000001567">
    <property type="component" value="Chromosome"/>
</dbReference>
<accession>A4WL05</accession>
<organism evidence="1 2">
    <name type="scientific">Pyrobaculum arsenaticum (strain DSM 13514 / JCM 11321 / PZ6)</name>
    <dbReference type="NCBI Taxonomy" id="340102"/>
    <lineage>
        <taxon>Archaea</taxon>
        <taxon>Thermoproteota</taxon>
        <taxon>Thermoprotei</taxon>
        <taxon>Thermoproteales</taxon>
        <taxon>Thermoproteaceae</taxon>
        <taxon>Pyrobaculum</taxon>
    </lineage>
</organism>
<evidence type="ECO:0000313" key="2">
    <source>
        <dbReference type="Proteomes" id="UP000001567"/>
    </source>
</evidence>
<proteinExistence type="predicted"/>
<dbReference type="KEGG" id="pas:Pars_1518"/>
<dbReference type="HOGENOM" id="CLU_1431698_0_0_2"/>
<sequence length="189" mass="21483">MRIPKFDKCDPNHQKIVELSMRAHELAREIYGNGRRDLEGELRKVEEELDVAVAKLFGMDETELKELKKLLAVLSGEEITDEEEVVVPERPIVNVHNTSLQPDVGSYIEVDVVNPSGEEIVFTYELPWGKGSFSMVSGKYRIPTPPLKPGKYSGVLKWRWRGEEHSVDIVVEVAQPEGPRRRSTLFGSR</sequence>
<dbReference type="STRING" id="340102.Pars_1518"/>
<dbReference type="REBASE" id="15123">
    <property type="entry name" value="ParDORF1516P"/>
</dbReference>
<dbReference type="AlphaFoldDB" id="A4WL05"/>
<protein>
    <submittedName>
        <fullName evidence="1">Uncharacterized protein</fullName>
    </submittedName>
</protein>
<gene>
    <name evidence="1" type="ordered locus">Pars_1518</name>
</gene>